<dbReference type="Proteomes" id="UP000237105">
    <property type="component" value="Unassembled WGS sequence"/>
</dbReference>
<name>A0A2P5AU14_PARAD</name>
<proteinExistence type="predicted"/>
<keyword evidence="1" id="KW-0732">Signal</keyword>
<reference evidence="3" key="1">
    <citation type="submission" date="2016-06" db="EMBL/GenBank/DDBJ databases">
        <title>Parallel loss of symbiosis genes in relatives of nitrogen-fixing non-legume Parasponia.</title>
        <authorList>
            <person name="Van Velzen R."/>
            <person name="Holmer R."/>
            <person name="Bu F."/>
            <person name="Rutten L."/>
            <person name="Van Zeijl A."/>
            <person name="Liu W."/>
            <person name="Santuari L."/>
            <person name="Cao Q."/>
            <person name="Sharma T."/>
            <person name="Shen D."/>
            <person name="Roswanjaya Y."/>
            <person name="Wardhani T."/>
            <person name="Kalhor M.S."/>
            <person name="Jansen J."/>
            <person name="Van den Hoogen J."/>
            <person name="Gungor B."/>
            <person name="Hartog M."/>
            <person name="Hontelez J."/>
            <person name="Verver J."/>
            <person name="Yang W.-C."/>
            <person name="Schijlen E."/>
            <person name="Repin R."/>
            <person name="Schilthuizen M."/>
            <person name="Schranz E."/>
            <person name="Heidstra R."/>
            <person name="Miyata K."/>
            <person name="Fedorova E."/>
            <person name="Kohlen W."/>
            <person name="Bisseling T."/>
            <person name="Smit S."/>
            <person name="Geurts R."/>
        </authorList>
    </citation>
    <scope>NUCLEOTIDE SEQUENCE [LARGE SCALE GENOMIC DNA]</scope>
    <source>
        <strain evidence="3">cv. WU1-14</strain>
    </source>
</reference>
<evidence type="ECO:0000313" key="3">
    <source>
        <dbReference type="Proteomes" id="UP000237105"/>
    </source>
</evidence>
<organism evidence="2 3">
    <name type="scientific">Parasponia andersonii</name>
    <name type="common">Sponia andersonii</name>
    <dbReference type="NCBI Taxonomy" id="3476"/>
    <lineage>
        <taxon>Eukaryota</taxon>
        <taxon>Viridiplantae</taxon>
        <taxon>Streptophyta</taxon>
        <taxon>Embryophyta</taxon>
        <taxon>Tracheophyta</taxon>
        <taxon>Spermatophyta</taxon>
        <taxon>Magnoliopsida</taxon>
        <taxon>eudicotyledons</taxon>
        <taxon>Gunneridae</taxon>
        <taxon>Pentapetalae</taxon>
        <taxon>rosids</taxon>
        <taxon>fabids</taxon>
        <taxon>Rosales</taxon>
        <taxon>Cannabaceae</taxon>
        <taxon>Parasponia</taxon>
    </lineage>
</organism>
<sequence>MSLVLLLLTFFRDMELMCRMKIVAAVDMECGYGEVESNKELGILKAWRLYSWESGLKGRPVTR</sequence>
<protein>
    <submittedName>
        <fullName evidence="2">Uncharacterized protein</fullName>
    </submittedName>
</protein>
<gene>
    <name evidence="2" type="ORF">PanWU01x14_301090</name>
</gene>
<comment type="caution">
    <text evidence="2">The sequence shown here is derived from an EMBL/GenBank/DDBJ whole genome shotgun (WGS) entry which is preliminary data.</text>
</comment>
<accession>A0A2P5AU14</accession>
<dbReference type="AlphaFoldDB" id="A0A2P5AU14"/>
<keyword evidence="3" id="KW-1185">Reference proteome</keyword>
<feature type="signal peptide" evidence="1">
    <location>
        <begin position="1"/>
        <end position="16"/>
    </location>
</feature>
<evidence type="ECO:0000256" key="1">
    <source>
        <dbReference type="SAM" id="SignalP"/>
    </source>
</evidence>
<evidence type="ECO:0000313" key="2">
    <source>
        <dbReference type="EMBL" id="PON39968.1"/>
    </source>
</evidence>
<dbReference type="EMBL" id="JXTB01000450">
    <property type="protein sequence ID" value="PON39968.1"/>
    <property type="molecule type" value="Genomic_DNA"/>
</dbReference>
<feature type="chain" id="PRO_5015169992" evidence="1">
    <location>
        <begin position="17"/>
        <end position="63"/>
    </location>
</feature>